<evidence type="ECO:0000313" key="2">
    <source>
        <dbReference type="Proteomes" id="UP000325315"/>
    </source>
</evidence>
<dbReference type="AlphaFoldDB" id="A0A5B6WIW9"/>
<sequence length="93" mass="10401">MLGTDTLLPWLVLGDVNENMSKGDDFGRNREWKGFGWLLRSVNGLLGKVDAYKKIMCGNSLFGGWQARLGGDFFRVIMLSSHSFFYLSLSGFG</sequence>
<dbReference type="Proteomes" id="UP000325315">
    <property type="component" value="Unassembled WGS sequence"/>
</dbReference>
<organism evidence="1 2">
    <name type="scientific">Gossypium australe</name>
    <dbReference type="NCBI Taxonomy" id="47621"/>
    <lineage>
        <taxon>Eukaryota</taxon>
        <taxon>Viridiplantae</taxon>
        <taxon>Streptophyta</taxon>
        <taxon>Embryophyta</taxon>
        <taxon>Tracheophyta</taxon>
        <taxon>Spermatophyta</taxon>
        <taxon>Magnoliopsida</taxon>
        <taxon>eudicotyledons</taxon>
        <taxon>Gunneridae</taxon>
        <taxon>Pentapetalae</taxon>
        <taxon>rosids</taxon>
        <taxon>malvids</taxon>
        <taxon>Malvales</taxon>
        <taxon>Malvaceae</taxon>
        <taxon>Malvoideae</taxon>
        <taxon>Gossypium</taxon>
    </lineage>
</organism>
<keyword evidence="2" id="KW-1185">Reference proteome</keyword>
<reference evidence="1" key="1">
    <citation type="submission" date="2019-08" db="EMBL/GenBank/DDBJ databases">
        <authorList>
            <person name="Liu F."/>
        </authorList>
    </citation>
    <scope>NUCLEOTIDE SEQUENCE [LARGE SCALE GENOMIC DNA]</scope>
    <source>
        <strain evidence="1">PA1801</strain>
        <tissue evidence="1">Leaf</tissue>
    </source>
</reference>
<dbReference type="EMBL" id="SMMG02000003">
    <property type="protein sequence ID" value="KAA3481264.1"/>
    <property type="molecule type" value="Genomic_DNA"/>
</dbReference>
<accession>A0A5B6WIW9</accession>
<evidence type="ECO:0000313" key="1">
    <source>
        <dbReference type="EMBL" id="KAA3481264.1"/>
    </source>
</evidence>
<comment type="caution">
    <text evidence="1">The sequence shown here is derived from an EMBL/GenBank/DDBJ whole genome shotgun (WGS) entry which is preliminary data.</text>
</comment>
<proteinExistence type="predicted"/>
<protein>
    <submittedName>
        <fullName evidence="1">Uncharacterized protein</fullName>
    </submittedName>
</protein>
<gene>
    <name evidence="1" type="ORF">EPI10_021641</name>
</gene>
<name>A0A5B6WIW9_9ROSI</name>